<dbReference type="EMBL" id="JBHLWM010000008">
    <property type="protein sequence ID" value="MFC0242812.1"/>
    <property type="molecule type" value="Genomic_DNA"/>
</dbReference>
<dbReference type="Proteomes" id="UP001589775">
    <property type="component" value="Unassembled WGS sequence"/>
</dbReference>
<protein>
    <recommendedName>
        <fullName evidence="2">Protein-L-isoaspartate O-methyltransferase</fullName>
    </recommendedName>
    <alternativeName>
        <fullName evidence="3">Protein L-isoaspartyl methyltransferase</fullName>
    </alternativeName>
</protein>
<comment type="similarity">
    <text evidence="1">Belongs to the methyltransferase superfamily. L-isoaspartyl/D-aspartyl protein methyltransferase family.</text>
</comment>
<evidence type="ECO:0000256" key="2">
    <source>
        <dbReference type="ARBA" id="ARBA00013346"/>
    </source>
</evidence>
<dbReference type="PANTHER" id="PTHR11579">
    <property type="entry name" value="PROTEIN-L-ISOASPARTATE O-METHYLTRANSFERASE"/>
    <property type="match status" value="1"/>
</dbReference>
<dbReference type="InterPro" id="IPR029063">
    <property type="entry name" value="SAM-dependent_MTases_sf"/>
</dbReference>
<gene>
    <name evidence="4" type="ORF">ACFFJ6_20150</name>
</gene>
<dbReference type="RefSeq" id="WP_378391140.1">
    <property type="nucleotide sequence ID" value="NZ_JBHLWM010000008.1"/>
</dbReference>
<dbReference type="InterPro" id="IPR000682">
    <property type="entry name" value="PCMT"/>
</dbReference>
<keyword evidence="5" id="KW-1185">Reference proteome</keyword>
<name>A0ABV6EXH0_9BRAD</name>
<proteinExistence type="inferred from homology"/>
<evidence type="ECO:0000256" key="1">
    <source>
        <dbReference type="ARBA" id="ARBA00005369"/>
    </source>
</evidence>
<reference evidence="4 5" key="1">
    <citation type="submission" date="2024-09" db="EMBL/GenBank/DDBJ databases">
        <authorList>
            <person name="Sun Q."/>
            <person name="Mori K."/>
        </authorList>
    </citation>
    <scope>NUCLEOTIDE SEQUENCE [LARGE SCALE GENOMIC DNA]</scope>
    <source>
        <strain evidence="4 5">KCTC 23279</strain>
    </source>
</reference>
<evidence type="ECO:0000313" key="4">
    <source>
        <dbReference type="EMBL" id="MFC0242812.1"/>
    </source>
</evidence>
<evidence type="ECO:0000256" key="3">
    <source>
        <dbReference type="ARBA" id="ARBA00030757"/>
    </source>
</evidence>
<dbReference type="PANTHER" id="PTHR11579:SF18">
    <property type="entry name" value="PROTEIN-L-ISOASPARTATE O-METHYLTRANSFERASE"/>
    <property type="match status" value="1"/>
</dbReference>
<dbReference type="SUPFAM" id="SSF53335">
    <property type="entry name" value="S-adenosyl-L-methionine-dependent methyltransferases"/>
    <property type="match status" value="1"/>
</dbReference>
<comment type="caution">
    <text evidence="4">The sequence shown here is derived from an EMBL/GenBank/DDBJ whole genome shotgun (WGS) entry which is preliminary data.</text>
</comment>
<dbReference type="Pfam" id="PF01135">
    <property type="entry name" value="PCMT"/>
    <property type="match status" value="1"/>
</dbReference>
<organism evidence="4 5">
    <name type="scientific">Rhodopseudomonas telluris</name>
    <dbReference type="NCBI Taxonomy" id="644215"/>
    <lineage>
        <taxon>Bacteria</taxon>
        <taxon>Pseudomonadati</taxon>
        <taxon>Pseudomonadota</taxon>
        <taxon>Alphaproteobacteria</taxon>
        <taxon>Hyphomicrobiales</taxon>
        <taxon>Nitrobacteraceae</taxon>
        <taxon>Rhodopseudomonas</taxon>
    </lineage>
</organism>
<sequence>MSDFARARLNMVDNQIRPHSVTDWRIIDAMRLVPREVFVDEAQQSLAYLDQDIDLDGKGEFRHVILNPTVTARMLQEADIAHGNRVLIVGGSTGYMAALAAKLGASVVTTTDDSAVAEWARATLGALGLGDIAVRVADNTDGAPTDGPFDVIVLNGATEIEPTKLYEQLKMGGRLVGVFATSRPQRATVVTRSPGDFGARILFDTSVPLLPGLQRAPAFVF</sequence>
<evidence type="ECO:0000313" key="5">
    <source>
        <dbReference type="Proteomes" id="UP001589775"/>
    </source>
</evidence>
<accession>A0ABV6EXH0</accession>
<dbReference type="CDD" id="cd02440">
    <property type="entry name" value="AdoMet_MTases"/>
    <property type="match status" value="1"/>
</dbReference>
<dbReference type="Gene3D" id="3.40.50.150">
    <property type="entry name" value="Vaccinia Virus protein VP39"/>
    <property type="match status" value="1"/>
</dbReference>